<dbReference type="EMBL" id="FQUE01000006">
    <property type="protein sequence ID" value="SHF47473.1"/>
    <property type="molecule type" value="Genomic_DNA"/>
</dbReference>
<dbReference type="Proteomes" id="UP000183987">
    <property type="component" value="Unassembled WGS sequence"/>
</dbReference>
<protein>
    <submittedName>
        <fullName evidence="2">Recombinase</fullName>
    </submittedName>
</protein>
<name>A0A1M5BY63_LOKAT</name>
<gene>
    <name evidence="2" type="ORF">SAMN05444339_106228</name>
</gene>
<evidence type="ECO:0000313" key="3">
    <source>
        <dbReference type="Proteomes" id="UP000183987"/>
    </source>
</evidence>
<keyword evidence="3" id="KW-1185">Reference proteome</keyword>
<accession>A0A1M5BY63</accession>
<dbReference type="Pfam" id="PF07508">
    <property type="entry name" value="Recombinase"/>
    <property type="match status" value="1"/>
</dbReference>
<dbReference type="InterPro" id="IPR011109">
    <property type="entry name" value="DNA_bind_recombinase_dom"/>
</dbReference>
<dbReference type="Gene3D" id="3.90.1750.20">
    <property type="entry name" value="Putative Large Serine Recombinase, Chain B, Domain 2"/>
    <property type="match status" value="1"/>
</dbReference>
<proteinExistence type="predicted"/>
<feature type="non-terminal residue" evidence="2">
    <location>
        <position position="92"/>
    </location>
</feature>
<evidence type="ECO:0000313" key="2">
    <source>
        <dbReference type="EMBL" id="SHF47473.1"/>
    </source>
</evidence>
<dbReference type="GO" id="GO:0003677">
    <property type="term" value="F:DNA binding"/>
    <property type="evidence" value="ECO:0007669"/>
    <property type="project" value="InterPro"/>
</dbReference>
<dbReference type="RefSeq" id="WP_245810681.1">
    <property type="nucleotide sequence ID" value="NZ_FQUE01000006.1"/>
</dbReference>
<organism evidence="2 3">
    <name type="scientific">Loktanella atrilutea</name>
    <dbReference type="NCBI Taxonomy" id="366533"/>
    <lineage>
        <taxon>Bacteria</taxon>
        <taxon>Pseudomonadati</taxon>
        <taxon>Pseudomonadota</taxon>
        <taxon>Alphaproteobacteria</taxon>
        <taxon>Rhodobacterales</taxon>
        <taxon>Roseobacteraceae</taxon>
        <taxon>Loktanella</taxon>
    </lineage>
</organism>
<dbReference type="InterPro" id="IPR038109">
    <property type="entry name" value="DNA_bind_recomb_sf"/>
</dbReference>
<sequence length="92" mass="9950">MPGTSGLNREIDPDQAAVVRRIFADYADGLSPRKIAADLNAEGIPSPSGAGWNDSTIRGNAKKRDGMLRNETYVGVIVYGRNTFKRDPETGL</sequence>
<feature type="domain" description="Recombinase" evidence="1">
    <location>
        <begin position="1"/>
        <end position="92"/>
    </location>
</feature>
<dbReference type="GO" id="GO:0000150">
    <property type="term" value="F:DNA strand exchange activity"/>
    <property type="evidence" value="ECO:0007669"/>
    <property type="project" value="InterPro"/>
</dbReference>
<dbReference type="PROSITE" id="PS51737">
    <property type="entry name" value="RECOMBINASE_DNA_BIND"/>
    <property type="match status" value="1"/>
</dbReference>
<evidence type="ECO:0000259" key="1">
    <source>
        <dbReference type="PROSITE" id="PS51737"/>
    </source>
</evidence>
<reference evidence="3" key="1">
    <citation type="submission" date="2016-11" db="EMBL/GenBank/DDBJ databases">
        <authorList>
            <person name="Varghese N."/>
            <person name="Submissions S."/>
        </authorList>
    </citation>
    <scope>NUCLEOTIDE SEQUENCE [LARGE SCALE GENOMIC DNA]</scope>
    <source>
        <strain evidence="3">DSM 29326</strain>
    </source>
</reference>
<dbReference type="AlphaFoldDB" id="A0A1M5BY63"/>
<dbReference type="STRING" id="366533.SAMN05444339_106228"/>